<dbReference type="InterPro" id="IPR010230">
    <property type="entry name" value="FeS-cluster_ATPase_SufC"/>
</dbReference>
<evidence type="ECO:0000313" key="5">
    <source>
        <dbReference type="EMBL" id="SES21176.1"/>
    </source>
</evidence>
<dbReference type="GO" id="GO:0005524">
    <property type="term" value="F:ATP binding"/>
    <property type="evidence" value="ECO:0007669"/>
    <property type="project" value="UniProtKB-KW"/>
</dbReference>
<dbReference type="Gene3D" id="3.40.50.300">
    <property type="entry name" value="P-loop containing nucleotide triphosphate hydrolases"/>
    <property type="match status" value="1"/>
</dbReference>
<keyword evidence="6" id="KW-1185">Reference proteome</keyword>
<dbReference type="SMART" id="SM00382">
    <property type="entry name" value="AAA"/>
    <property type="match status" value="1"/>
</dbReference>
<proteinExistence type="inferred from homology"/>
<organism evidence="5 6">
    <name type="scientific">Tranquillimonas rosea</name>
    <dbReference type="NCBI Taxonomy" id="641238"/>
    <lineage>
        <taxon>Bacteria</taxon>
        <taxon>Pseudomonadati</taxon>
        <taxon>Pseudomonadota</taxon>
        <taxon>Alphaproteobacteria</taxon>
        <taxon>Rhodobacterales</taxon>
        <taxon>Roseobacteraceae</taxon>
        <taxon>Tranquillimonas</taxon>
    </lineage>
</organism>
<dbReference type="PROSITE" id="PS00211">
    <property type="entry name" value="ABC_TRANSPORTER_1"/>
    <property type="match status" value="1"/>
</dbReference>
<evidence type="ECO:0000256" key="1">
    <source>
        <dbReference type="ARBA" id="ARBA00006216"/>
    </source>
</evidence>
<dbReference type="InterPro" id="IPR027417">
    <property type="entry name" value="P-loop_NTPase"/>
</dbReference>
<dbReference type="Pfam" id="PF00005">
    <property type="entry name" value="ABC_tran"/>
    <property type="match status" value="1"/>
</dbReference>
<dbReference type="AlphaFoldDB" id="A0A1H9VHB2"/>
<sequence>MGNMLEIKNLHVKLEEEDKQILKGVDLNVEAGKVHAIMGPNGSGKSTLSYVLSGRDGYEVTNGSATLLGEDILGMEPEERAAAGVFMAFQYPVEIPGVGNMTFMRTALNAQRKARGEDEISSADFLKLVRERAKELKIDAEMLKRPVNVGFSGGEKKRNEILQMAMLEPKMCILDETDSGLDVDAMKLVAQGVNALRSPDRGFLVITHYQRLLDHIEPDVVHIMSEGRIIKTGGPDLALEVERNGYENLKAEDA</sequence>
<dbReference type="PANTHER" id="PTHR43204:SF1">
    <property type="entry name" value="ABC TRANSPORTER I FAMILY MEMBER 6, CHLOROPLASTIC"/>
    <property type="match status" value="1"/>
</dbReference>
<keyword evidence="2" id="KW-0547">Nucleotide-binding</keyword>
<dbReference type="PANTHER" id="PTHR43204">
    <property type="entry name" value="ABC TRANSPORTER I FAMILY MEMBER 6, CHLOROPLASTIC"/>
    <property type="match status" value="1"/>
</dbReference>
<keyword evidence="3 5" id="KW-0067">ATP-binding</keyword>
<evidence type="ECO:0000313" key="6">
    <source>
        <dbReference type="Proteomes" id="UP000198885"/>
    </source>
</evidence>
<feature type="domain" description="ABC transporter" evidence="4">
    <location>
        <begin position="5"/>
        <end position="251"/>
    </location>
</feature>
<dbReference type="InterPro" id="IPR003593">
    <property type="entry name" value="AAA+_ATPase"/>
</dbReference>
<dbReference type="GO" id="GO:0016887">
    <property type="term" value="F:ATP hydrolysis activity"/>
    <property type="evidence" value="ECO:0007669"/>
    <property type="project" value="InterPro"/>
</dbReference>
<dbReference type="InterPro" id="IPR017871">
    <property type="entry name" value="ABC_transporter-like_CS"/>
</dbReference>
<dbReference type="InterPro" id="IPR003439">
    <property type="entry name" value="ABC_transporter-like_ATP-bd"/>
</dbReference>
<dbReference type="EMBL" id="FOGU01000007">
    <property type="protein sequence ID" value="SES21176.1"/>
    <property type="molecule type" value="Genomic_DNA"/>
</dbReference>
<gene>
    <name evidence="5" type="ORF">SAMN04490244_107128</name>
</gene>
<evidence type="ECO:0000256" key="3">
    <source>
        <dbReference type="ARBA" id="ARBA00022840"/>
    </source>
</evidence>
<dbReference type="Proteomes" id="UP000198885">
    <property type="component" value="Unassembled WGS sequence"/>
</dbReference>
<accession>A0A1H9VHB2</accession>
<evidence type="ECO:0000256" key="2">
    <source>
        <dbReference type="ARBA" id="ARBA00022741"/>
    </source>
</evidence>
<dbReference type="CDD" id="cd03217">
    <property type="entry name" value="ABC_FeS_Assembly"/>
    <property type="match status" value="1"/>
</dbReference>
<dbReference type="STRING" id="641238.SAMN04490244_107128"/>
<dbReference type="PROSITE" id="PS50893">
    <property type="entry name" value="ABC_TRANSPORTER_2"/>
    <property type="match status" value="1"/>
</dbReference>
<reference evidence="5 6" key="1">
    <citation type="submission" date="2016-10" db="EMBL/GenBank/DDBJ databases">
        <authorList>
            <person name="de Groot N.N."/>
        </authorList>
    </citation>
    <scope>NUCLEOTIDE SEQUENCE [LARGE SCALE GENOMIC DNA]</scope>
    <source>
        <strain evidence="5 6">DSM 23042</strain>
    </source>
</reference>
<dbReference type="SUPFAM" id="SSF52540">
    <property type="entry name" value="P-loop containing nucleoside triphosphate hydrolases"/>
    <property type="match status" value="1"/>
</dbReference>
<evidence type="ECO:0000259" key="4">
    <source>
        <dbReference type="PROSITE" id="PS50893"/>
    </source>
</evidence>
<dbReference type="NCBIfam" id="TIGR01978">
    <property type="entry name" value="sufC"/>
    <property type="match status" value="1"/>
</dbReference>
<name>A0A1H9VHB2_9RHOB</name>
<comment type="similarity">
    <text evidence="1">Belongs to the ABC transporter superfamily. Ycf16 family.</text>
</comment>
<protein>
    <submittedName>
        <fullName evidence="5">Fe-S cluster assembly ATP-binding protein</fullName>
    </submittedName>
</protein>